<dbReference type="EMBL" id="JBAJEX010000003">
    <property type="protein sequence ID" value="MEO1766706.1"/>
    <property type="molecule type" value="Genomic_DNA"/>
</dbReference>
<sequence length="602" mass="66574">MLCGWLGIRTDDAADVLHGMGQGASPIVLQPDAGLAVHSPFGRASGHFQAGLAVALHGRVRFADDALAAIAAEHGPAAAVAQGFRRHGLDVLNALRGGFALALMEPATRTLLLALDRMGIEKLGFAASPQGVVFGRNLDSVTQHPAVGARLSAQGLFDYLHAHMVPSPDSIYRGVEKLLPAQYLLWRDGRSERGFYWEAIWEDAETNAFDARASQLHSLLEEAVRAALEKDRAGAFLSGGLDSSTVCGMLARVAGHADSFSIGFAAEGYDEMGYARIAVRHFGLTPHEYYVTPADVAAAIPLIAQAYDEPFGNASAVPTYYCALRAREAGLPLLLAGDGGDEIFGGNARYAKQMMFEHYQRLPSSLRSAVIEPLARRLPDGRAVLRKAKRYVEQARIPLPDRLETYNFLHRDPLPEIFDRAFLEAVDTERPLAIQREAYFRTRARHPINRMLHLDWKQTLADNDLRKVERMAELAGIEVRYPMLDERLVDFASALPPSFKVRGASLRWFYKEALQDFLPREILTKRKHGFGLPFGVWMKADATLNALALDSLHAFRGRGILRKAYLDRLIAAHEAEHSSYYGVMIWVVMMLEQWLAAHSLSL</sequence>
<protein>
    <recommendedName>
        <fullName evidence="3">asparagine synthase (glutamine-hydrolyzing)</fullName>
        <ecNumber evidence="3">6.3.5.4</ecNumber>
    </recommendedName>
</protein>
<accession>A0ABV0EDU6</accession>
<dbReference type="InterPro" id="IPR029055">
    <property type="entry name" value="Ntn_hydrolases_N"/>
</dbReference>
<dbReference type="EC" id="6.3.5.4" evidence="3"/>
<dbReference type="InterPro" id="IPR051786">
    <property type="entry name" value="ASN_synthetase/amidase"/>
</dbReference>
<dbReference type="CDD" id="cd01991">
    <property type="entry name" value="Asn_synthase_B_C"/>
    <property type="match status" value="1"/>
</dbReference>
<dbReference type="SUPFAM" id="SSF56235">
    <property type="entry name" value="N-terminal nucleophile aminohydrolases (Ntn hydrolases)"/>
    <property type="match status" value="1"/>
</dbReference>
<comment type="pathway">
    <text evidence="1">Amino-acid biosynthesis; L-asparagine biosynthesis; L-asparagine from L-aspartate (L-Gln route): step 1/1.</text>
</comment>
<feature type="domain" description="Asparagine synthetase" evidence="7">
    <location>
        <begin position="216"/>
        <end position="595"/>
    </location>
</feature>
<keyword evidence="5" id="KW-0067">ATP-binding</keyword>
<dbReference type="InterPro" id="IPR001962">
    <property type="entry name" value="Asn_synthase"/>
</dbReference>
<comment type="catalytic activity">
    <reaction evidence="6">
        <text>L-aspartate + L-glutamine + ATP + H2O = L-asparagine + L-glutamate + AMP + diphosphate + H(+)</text>
        <dbReference type="Rhea" id="RHEA:12228"/>
        <dbReference type="ChEBI" id="CHEBI:15377"/>
        <dbReference type="ChEBI" id="CHEBI:15378"/>
        <dbReference type="ChEBI" id="CHEBI:29985"/>
        <dbReference type="ChEBI" id="CHEBI:29991"/>
        <dbReference type="ChEBI" id="CHEBI:30616"/>
        <dbReference type="ChEBI" id="CHEBI:33019"/>
        <dbReference type="ChEBI" id="CHEBI:58048"/>
        <dbReference type="ChEBI" id="CHEBI:58359"/>
        <dbReference type="ChEBI" id="CHEBI:456215"/>
        <dbReference type="EC" id="6.3.5.4"/>
    </reaction>
</comment>
<dbReference type="PANTHER" id="PTHR43284">
    <property type="entry name" value="ASPARAGINE SYNTHETASE (GLUTAMINE-HYDROLYZING)"/>
    <property type="match status" value="1"/>
</dbReference>
<dbReference type="PIRSF" id="PIRSF001589">
    <property type="entry name" value="Asn_synthetase_glu-h"/>
    <property type="match status" value="1"/>
</dbReference>
<dbReference type="PANTHER" id="PTHR43284:SF1">
    <property type="entry name" value="ASPARAGINE SYNTHETASE"/>
    <property type="match status" value="1"/>
</dbReference>
<dbReference type="Pfam" id="PF13537">
    <property type="entry name" value="GATase_7"/>
    <property type="match status" value="1"/>
</dbReference>
<dbReference type="InterPro" id="IPR017932">
    <property type="entry name" value="GATase_2_dom"/>
</dbReference>
<evidence type="ECO:0000256" key="5">
    <source>
        <dbReference type="ARBA" id="ARBA00022840"/>
    </source>
</evidence>
<evidence type="ECO:0000256" key="2">
    <source>
        <dbReference type="ARBA" id="ARBA00005752"/>
    </source>
</evidence>
<evidence type="ECO:0000313" key="10">
    <source>
        <dbReference type="Proteomes" id="UP001482231"/>
    </source>
</evidence>
<dbReference type="Pfam" id="PF00733">
    <property type="entry name" value="Asn_synthase"/>
    <property type="match status" value="1"/>
</dbReference>
<dbReference type="InterPro" id="IPR006426">
    <property type="entry name" value="Asn_synth_AEB"/>
</dbReference>
<comment type="caution">
    <text evidence="9">The sequence shown here is derived from an EMBL/GenBank/DDBJ whole genome shotgun (WGS) entry which is preliminary data.</text>
</comment>
<dbReference type="SUPFAM" id="SSF52402">
    <property type="entry name" value="Adenine nucleotide alpha hydrolases-like"/>
    <property type="match status" value="1"/>
</dbReference>
<evidence type="ECO:0000256" key="3">
    <source>
        <dbReference type="ARBA" id="ARBA00012737"/>
    </source>
</evidence>
<dbReference type="Gene3D" id="3.60.20.10">
    <property type="entry name" value="Glutamine Phosphoribosylpyrophosphate, subunit 1, domain 1"/>
    <property type="match status" value="1"/>
</dbReference>
<evidence type="ECO:0000256" key="1">
    <source>
        <dbReference type="ARBA" id="ARBA00005187"/>
    </source>
</evidence>
<reference evidence="9 10" key="1">
    <citation type="submission" date="2024-02" db="EMBL/GenBank/DDBJ databases">
        <title>New thermophilic sulfur-oxidizing bacteria from a hot springs of the Uzon caldera (Kamchatka, Russia).</title>
        <authorList>
            <person name="Dukat A.M."/>
            <person name="Elcheninov A.G."/>
            <person name="Frolov E.N."/>
        </authorList>
    </citation>
    <scope>NUCLEOTIDE SEQUENCE [LARGE SCALE GENOMIC DNA]</scope>
    <source>
        <strain evidence="9 10">AK1</strain>
    </source>
</reference>
<dbReference type="Gene3D" id="3.40.50.620">
    <property type="entry name" value="HUPs"/>
    <property type="match status" value="2"/>
</dbReference>
<evidence type="ECO:0000256" key="4">
    <source>
        <dbReference type="ARBA" id="ARBA00022741"/>
    </source>
</evidence>
<gene>
    <name evidence="9" type="ORF">V6E02_05720</name>
</gene>
<keyword evidence="10" id="KW-1185">Reference proteome</keyword>
<organism evidence="9 10">
    <name type="scientific">Thiobacter aerophilum</name>
    <dbReference type="NCBI Taxonomy" id="3121275"/>
    <lineage>
        <taxon>Bacteria</taxon>
        <taxon>Pseudomonadati</taxon>
        <taxon>Pseudomonadota</taxon>
        <taxon>Betaproteobacteria</taxon>
        <taxon>Burkholderiales</taxon>
        <taxon>Thiobacteraceae</taxon>
        <taxon>Thiobacter</taxon>
    </lineage>
</organism>
<evidence type="ECO:0000313" key="9">
    <source>
        <dbReference type="EMBL" id="MEO1766706.1"/>
    </source>
</evidence>
<keyword evidence="4" id="KW-0547">Nucleotide-binding</keyword>
<name>A0ABV0EDU6_9BURK</name>
<comment type="similarity">
    <text evidence="2">Belongs to the asparagine synthetase family.</text>
</comment>
<dbReference type="InterPro" id="IPR014729">
    <property type="entry name" value="Rossmann-like_a/b/a_fold"/>
</dbReference>
<evidence type="ECO:0000256" key="6">
    <source>
        <dbReference type="ARBA" id="ARBA00048741"/>
    </source>
</evidence>
<evidence type="ECO:0000259" key="8">
    <source>
        <dbReference type="Pfam" id="PF13537"/>
    </source>
</evidence>
<evidence type="ECO:0000259" key="7">
    <source>
        <dbReference type="Pfam" id="PF00733"/>
    </source>
</evidence>
<dbReference type="RefSeq" id="WP_347307813.1">
    <property type="nucleotide sequence ID" value="NZ_JBAJEX010000003.1"/>
</dbReference>
<dbReference type="Proteomes" id="UP001482231">
    <property type="component" value="Unassembled WGS sequence"/>
</dbReference>
<proteinExistence type="inferred from homology"/>
<feature type="domain" description="Glutamine amidotransferase type-2" evidence="8">
    <location>
        <begin position="80"/>
        <end position="140"/>
    </location>
</feature>